<evidence type="ECO:0000256" key="6">
    <source>
        <dbReference type="ARBA" id="ARBA00022771"/>
    </source>
</evidence>
<dbReference type="GO" id="GO:0005634">
    <property type="term" value="C:nucleus"/>
    <property type="evidence" value="ECO:0007669"/>
    <property type="project" value="UniProtKB-SubCell"/>
</dbReference>
<keyword evidence="11" id="KW-0539">Nucleus</keyword>
<dbReference type="InterPro" id="IPR050331">
    <property type="entry name" value="Zinc_finger"/>
</dbReference>
<dbReference type="GO" id="GO:0008270">
    <property type="term" value="F:zinc ion binding"/>
    <property type="evidence" value="ECO:0007669"/>
    <property type="project" value="UniProtKB-KW"/>
</dbReference>
<keyword evidence="5" id="KW-0677">Repeat</keyword>
<keyword evidence="7" id="KW-0862">Zinc</keyword>
<proteinExistence type="inferred from homology"/>
<keyword evidence="6" id="KW-0863">Zinc-finger</keyword>
<dbReference type="FunFam" id="3.30.160.60:FF:001266">
    <property type="entry name" value="Zinc finger protein 662"/>
    <property type="match status" value="1"/>
</dbReference>
<gene>
    <name evidence="12" type="ORF">CTOB1V02_LOCUS11032</name>
</gene>
<dbReference type="FunFam" id="3.30.160.60:FF:000446">
    <property type="entry name" value="Zinc finger protein"/>
    <property type="match status" value="1"/>
</dbReference>
<dbReference type="PANTHER" id="PTHR16515:SF49">
    <property type="entry name" value="GASTRULA ZINC FINGER PROTEIN XLCGF49.1-LIKE-RELATED"/>
    <property type="match status" value="1"/>
</dbReference>
<sequence length="182" mass="20600">RSRRTKQKSKKTKKEPVHYECAVCGKQFKGRSNLKDHERASNLQRHVCIHTSEKPYECRICDKGYRSPSDLNVHARTHTKERPYECNMCSKRFSIEGNMQLNYCPQPFDCGINRMSVMLAVNVSGKPRTCNVISEFTPERSHMCLLCPASFIAAVALATRENVHSDVSCVGKFSLGQVVCGI</sequence>
<keyword evidence="4" id="KW-0479">Metal-binding</keyword>
<dbReference type="Gene3D" id="3.30.160.60">
    <property type="entry name" value="Classic Zinc Finger"/>
    <property type="match status" value="4"/>
</dbReference>
<evidence type="ECO:0000256" key="8">
    <source>
        <dbReference type="ARBA" id="ARBA00023015"/>
    </source>
</evidence>
<dbReference type="EMBL" id="OB665829">
    <property type="protein sequence ID" value="CAD7233209.1"/>
    <property type="molecule type" value="Genomic_DNA"/>
</dbReference>
<name>A0A7R8ZVA4_9CRUS</name>
<evidence type="ECO:0000256" key="11">
    <source>
        <dbReference type="ARBA" id="ARBA00023242"/>
    </source>
</evidence>
<dbReference type="InterPro" id="IPR013087">
    <property type="entry name" value="Znf_C2H2_type"/>
</dbReference>
<keyword evidence="10" id="KW-0804">Transcription</keyword>
<evidence type="ECO:0000256" key="2">
    <source>
        <dbReference type="ARBA" id="ARBA00004123"/>
    </source>
</evidence>
<evidence type="ECO:0000256" key="9">
    <source>
        <dbReference type="ARBA" id="ARBA00023125"/>
    </source>
</evidence>
<dbReference type="AlphaFoldDB" id="A0A7R8ZVA4"/>
<reference evidence="12" key="1">
    <citation type="submission" date="2020-11" db="EMBL/GenBank/DDBJ databases">
        <authorList>
            <person name="Tran Van P."/>
        </authorList>
    </citation>
    <scope>NUCLEOTIDE SEQUENCE</scope>
</reference>
<dbReference type="GO" id="GO:0010468">
    <property type="term" value="P:regulation of gene expression"/>
    <property type="evidence" value="ECO:0007669"/>
    <property type="project" value="TreeGrafter"/>
</dbReference>
<feature type="non-terminal residue" evidence="12">
    <location>
        <position position="1"/>
    </location>
</feature>
<dbReference type="SMART" id="SM00355">
    <property type="entry name" value="ZnF_C2H2"/>
    <property type="match status" value="2"/>
</dbReference>
<keyword evidence="8" id="KW-0805">Transcription regulation</keyword>
<protein>
    <submittedName>
        <fullName evidence="12">Uncharacterized protein</fullName>
    </submittedName>
</protein>
<evidence type="ECO:0000256" key="3">
    <source>
        <dbReference type="ARBA" id="ARBA00006991"/>
    </source>
</evidence>
<dbReference type="OrthoDB" id="3437960at2759"/>
<dbReference type="PROSITE" id="PS00028">
    <property type="entry name" value="ZINC_FINGER_C2H2_1"/>
    <property type="match status" value="1"/>
</dbReference>
<evidence type="ECO:0000256" key="5">
    <source>
        <dbReference type="ARBA" id="ARBA00022737"/>
    </source>
</evidence>
<dbReference type="GO" id="GO:0003677">
    <property type="term" value="F:DNA binding"/>
    <property type="evidence" value="ECO:0007669"/>
    <property type="project" value="UniProtKB-KW"/>
</dbReference>
<evidence type="ECO:0000313" key="12">
    <source>
        <dbReference type="EMBL" id="CAD7233209.1"/>
    </source>
</evidence>
<organism evidence="12">
    <name type="scientific">Cyprideis torosa</name>
    <dbReference type="NCBI Taxonomy" id="163714"/>
    <lineage>
        <taxon>Eukaryota</taxon>
        <taxon>Metazoa</taxon>
        <taxon>Ecdysozoa</taxon>
        <taxon>Arthropoda</taxon>
        <taxon>Crustacea</taxon>
        <taxon>Oligostraca</taxon>
        <taxon>Ostracoda</taxon>
        <taxon>Podocopa</taxon>
        <taxon>Podocopida</taxon>
        <taxon>Cytherocopina</taxon>
        <taxon>Cytheroidea</taxon>
        <taxon>Cytherideidae</taxon>
        <taxon>Cyprideis</taxon>
    </lineage>
</organism>
<comment type="subcellular location">
    <subcellularLocation>
        <location evidence="2">Nucleus</location>
    </subcellularLocation>
</comment>
<evidence type="ECO:0000256" key="10">
    <source>
        <dbReference type="ARBA" id="ARBA00023163"/>
    </source>
</evidence>
<dbReference type="Pfam" id="PF00096">
    <property type="entry name" value="zf-C2H2"/>
    <property type="match status" value="2"/>
</dbReference>
<comment type="function">
    <text evidence="1">May be involved in transcriptional regulation.</text>
</comment>
<dbReference type="SUPFAM" id="SSF57667">
    <property type="entry name" value="beta-beta-alpha zinc fingers"/>
    <property type="match status" value="2"/>
</dbReference>
<evidence type="ECO:0000256" key="7">
    <source>
        <dbReference type="ARBA" id="ARBA00022833"/>
    </source>
</evidence>
<accession>A0A7R8ZVA4</accession>
<comment type="similarity">
    <text evidence="3">Belongs to the krueppel C2H2-type zinc-finger protein family.</text>
</comment>
<dbReference type="PANTHER" id="PTHR16515">
    <property type="entry name" value="PR DOMAIN ZINC FINGER PROTEIN"/>
    <property type="match status" value="1"/>
</dbReference>
<dbReference type="PROSITE" id="PS50157">
    <property type="entry name" value="ZINC_FINGER_C2H2_2"/>
    <property type="match status" value="2"/>
</dbReference>
<evidence type="ECO:0000256" key="4">
    <source>
        <dbReference type="ARBA" id="ARBA00022723"/>
    </source>
</evidence>
<dbReference type="InterPro" id="IPR036236">
    <property type="entry name" value="Znf_C2H2_sf"/>
</dbReference>
<evidence type="ECO:0000256" key="1">
    <source>
        <dbReference type="ARBA" id="ARBA00003767"/>
    </source>
</evidence>
<keyword evidence="9" id="KW-0238">DNA-binding</keyword>